<dbReference type="RefSeq" id="WP_203791083.1">
    <property type="nucleotide sequence ID" value="NZ_BOMV01000119.1"/>
</dbReference>
<dbReference type="InterPro" id="IPR023430">
    <property type="entry name" value="Pept_HybD-like_dom_sf"/>
</dbReference>
<proteinExistence type="inferred from homology"/>
<dbReference type="GO" id="GO:0004190">
    <property type="term" value="F:aspartic-type endopeptidase activity"/>
    <property type="evidence" value="ECO:0007669"/>
    <property type="project" value="UniProtKB-KW"/>
</dbReference>
<accession>A0A919KAT1</accession>
<reference evidence="5" key="1">
    <citation type="submission" date="2021-01" db="EMBL/GenBank/DDBJ databases">
        <title>Whole genome shotgun sequence of Actinoplanes rishiriensis NBRC 108556.</title>
        <authorList>
            <person name="Komaki H."/>
            <person name="Tamura T."/>
        </authorList>
    </citation>
    <scope>NUCLEOTIDE SEQUENCE</scope>
    <source>
        <strain evidence="5">NBRC 108556</strain>
    </source>
</reference>
<keyword evidence="3" id="KW-0064">Aspartyl protease</keyword>
<dbReference type="GO" id="GO:0008047">
    <property type="term" value="F:enzyme activator activity"/>
    <property type="evidence" value="ECO:0007669"/>
    <property type="project" value="InterPro"/>
</dbReference>
<organism evidence="5 6">
    <name type="scientific">Paractinoplanes rishiriensis</name>
    <dbReference type="NCBI Taxonomy" id="1050105"/>
    <lineage>
        <taxon>Bacteria</taxon>
        <taxon>Bacillati</taxon>
        <taxon>Actinomycetota</taxon>
        <taxon>Actinomycetes</taxon>
        <taxon>Micromonosporales</taxon>
        <taxon>Micromonosporaceae</taxon>
        <taxon>Paractinoplanes</taxon>
    </lineage>
</organism>
<comment type="similarity">
    <text evidence="1">Belongs to the peptidase A31 family.</text>
</comment>
<sequence>MTGGRRVVIGVGNDYRRDDGVGPRLVAALTALPDLADVELFTSDGEPSRMLDLWSGAELAVVVDTLRAPGRPAGTWFEVDLGTAVLPEPAAAGTHGAGLGTAVRLGEVLDRLPRRLVVLVVCGAEFGFGVGLSAPVQAALVPVSERVRELVIHR</sequence>
<dbReference type="Proteomes" id="UP000636960">
    <property type="component" value="Unassembled WGS sequence"/>
</dbReference>
<evidence type="ECO:0000313" key="6">
    <source>
        <dbReference type="Proteomes" id="UP000636960"/>
    </source>
</evidence>
<keyword evidence="6" id="KW-1185">Reference proteome</keyword>
<gene>
    <name evidence="5" type="ORF">Ari01nite_95200</name>
</gene>
<evidence type="ECO:0000256" key="2">
    <source>
        <dbReference type="ARBA" id="ARBA00022670"/>
    </source>
</evidence>
<dbReference type="PANTHER" id="PTHR30302">
    <property type="entry name" value="HYDROGENASE 1 MATURATION PROTEASE"/>
    <property type="match status" value="1"/>
</dbReference>
<evidence type="ECO:0000256" key="1">
    <source>
        <dbReference type="ARBA" id="ARBA00006814"/>
    </source>
</evidence>
<comment type="caution">
    <text evidence="5">The sequence shown here is derived from an EMBL/GenBank/DDBJ whole genome shotgun (WGS) entry which is preliminary data.</text>
</comment>
<keyword evidence="4" id="KW-0378">Hydrolase</keyword>
<evidence type="ECO:0000313" key="5">
    <source>
        <dbReference type="EMBL" id="GIF02056.1"/>
    </source>
</evidence>
<dbReference type="AlphaFoldDB" id="A0A919KAT1"/>
<dbReference type="Gene3D" id="3.40.50.1450">
    <property type="entry name" value="HybD-like"/>
    <property type="match status" value="1"/>
</dbReference>
<dbReference type="CDD" id="cd00518">
    <property type="entry name" value="H2MP"/>
    <property type="match status" value="1"/>
</dbReference>
<evidence type="ECO:0000256" key="3">
    <source>
        <dbReference type="ARBA" id="ARBA00022750"/>
    </source>
</evidence>
<name>A0A919KAT1_9ACTN</name>
<dbReference type="InterPro" id="IPR000671">
    <property type="entry name" value="Peptidase_A31"/>
</dbReference>
<dbReference type="NCBIfam" id="TIGR00072">
    <property type="entry name" value="hydrog_prot"/>
    <property type="match status" value="1"/>
</dbReference>
<dbReference type="GO" id="GO:0016485">
    <property type="term" value="P:protein processing"/>
    <property type="evidence" value="ECO:0007669"/>
    <property type="project" value="TreeGrafter"/>
</dbReference>
<keyword evidence="2" id="KW-0645">Protease</keyword>
<dbReference type="EMBL" id="BOMV01000119">
    <property type="protein sequence ID" value="GIF02056.1"/>
    <property type="molecule type" value="Genomic_DNA"/>
</dbReference>
<evidence type="ECO:0000256" key="4">
    <source>
        <dbReference type="ARBA" id="ARBA00022801"/>
    </source>
</evidence>
<dbReference type="SUPFAM" id="SSF53163">
    <property type="entry name" value="HybD-like"/>
    <property type="match status" value="1"/>
</dbReference>
<dbReference type="PANTHER" id="PTHR30302:SF1">
    <property type="entry name" value="HYDROGENASE 2 MATURATION PROTEASE"/>
    <property type="match status" value="1"/>
</dbReference>
<protein>
    <submittedName>
        <fullName evidence="5">Peptidase M52</fullName>
    </submittedName>
</protein>